<dbReference type="PROSITE" id="PS00211">
    <property type="entry name" value="ABC_TRANSPORTER_1"/>
    <property type="match status" value="1"/>
</dbReference>
<evidence type="ECO:0000256" key="2">
    <source>
        <dbReference type="ARBA" id="ARBA00022840"/>
    </source>
</evidence>
<dbReference type="InterPro" id="IPR003593">
    <property type="entry name" value="AAA+_ATPase"/>
</dbReference>
<comment type="caution">
    <text evidence="3">The sequence shown here is derived from an EMBL/GenBank/DDBJ whole genome shotgun (WGS) entry which is preliminary data.</text>
</comment>
<dbReference type="Proteomes" id="UP000195321">
    <property type="component" value="Unassembled WGS sequence"/>
</dbReference>
<dbReference type="Pfam" id="PF00005">
    <property type="entry name" value="ABC_tran"/>
    <property type="match status" value="1"/>
</dbReference>
<accession>A0A1Y3MRY2</accession>
<evidence type="ECO:0000313" key="4">
    <source>
        <dbReference type="Proteomes" id="UP000195321"/>
    </source>
</evidence>
<proteinExistence type="predicted"/>
<name>A0A1Y3MRY2_9BACI</name>
<gene>
    <name evidence="3" type="ORF">BW425_06700</name>
</gene>
<dbReference type="AlphaFoldDB" id="A0A1Y3MRY2"/>
<evidence type="ECO:0000256" key="1">
    <source>
        <dbReference type="ARBA" id="ARBA00022741"/>
    </source>
</evidence>
<dbReference type="InterPro" id="IPR027417">
    <property type="entry name" value="P-loop_NTPase"/>
</dbReference>
<dbReference type="SMART" id="SM00382">
    <property type="entry name" value="AAA"/>
    <property type="match status" value="1"/>
</dbReference>
<dbReference type="PANTHER" id="PTHR42798">
    <property type="entry name" value="LIPOPROTEIN-RELEASING SYSTEM ATP-BINDING PROTEIN LOLD"/>
    <property type="match status" value="1"/>
</dbReference>
<dbReference type="Gene3D" id="3.40.50.300">
    <property type="entry name" value="P-loop containing nucleotide triphosphate hydrolases"/>
    <property type="match status" value="1"/>
</dbReference>
<dbReference type="NCBIfam" id="TIGR03608">
    <property type="entry name" value="L_ocin_972_ABC"/>
    <property type="match status" value="1"/>
</dbReference>
<organism evidence="3 4">
    <name type="scientific">Bacillus pseudomycoides</name>
    <dbReference type="NCBI Taxonomy" id="64104"/>
    <lineage>
        <taxon>Bacteria</taxon>
        <taxon>Bacillati</taxon>
        <taxon>Bacillota</taxon>
        <taxon>Bacilli</taxon>
        <taxon>Bacillales</taxon>
        <taxon>Bacillaceae</taxon>
        <taxon>Bacillus</taxon>
        <taxon>Bacillus cereus group</taxon>
    </lineage>
</organism>
<keyword evidence="1" id="KW-0547">Nucleotide-binding</keyword>
<dbReference type="InterPro" id="IPR017871">
    <property type="entry name" value="ABC_transporter-like_CS"/>
</dbReference>
<dbReference type="PROSITE" id="PS50893">
    <property type="entry name" value="ABC_TRANSPORTER_2"/>
    <property type="match status" value="1"/>
</dbReference>
<dbReference type="GO" id="GO:0016887">
    <property type="term" value="F:ATP hydrolysis activity"/>
    <property type="evidence" value="ECO:0007669"/>
    <property type="project" value="InterPro"/>
</dbReference>
<reference evidence="3 4" key="1">
    <citation type="submission" date="2017-02" db="EMBL/GenBank/DDBJ databases">
        <title>Bacillus pseudomycoides isolate FSL K6-0042.</title>
        <authorList>
            <person name="Kovac J."/>
        </authorList>
    </citation>
    <scope>NUCLEOTIDE SEQUENCE [LARGE SCALE GENOMIC DNA]</scope>
    <source>
        <strain evidence="3 4">FSL K6-0042</strain>
    </source>
</reference>
<sequence length="215" mass="24657">MEIIKLVNVTKTYEKEEVLSNIHLTVEQGEMIAITGKSGKGKTTLLNIIGLITKKDKGDLLLFDTKNPSIHSKEAMMFRREKIGYLFQNYGLVDDETVKWNLNLALEYKKLSKKEKLEKIDTLLNEFGLSHLKEKMVYQLSGGEQQRIAIIRLILQESDLILADEPTASLDAENEKVILEYLKQLNEKGKTIVVVTHNQDILPYFSRVIRLHELS</sequence>
<dbReference type="EMBL" id="MWPX01000004">
    <property type="protein sequence ID" value="OUM49863.1"/>
    <property type="molecule type" value="Genomic_DNA"/>
</dbReference>
<evidence type="ECO:0000313" key="3">
    <source>
        <dbReference type="EMBL" id="OUM49863.1"/>
    </source>
</evidence>
<dbReference type="PANTHER" id="PTHR42798:SF4">
    <property type="entry name" value="ABC TRANSPORTER DOMAIN-CONTAINING PROTEIN"/>
    <property type="match status" value="1"/>
</dbReference>
<dbReference type="SUPFAM" id="SSF52540">
    <property type="entry name" value="P-loop containing nucleoside triphosphate hydrolases"/>
    <property type="match status" value="1"/>
</dbReference>
<keyword evidence="2 3" id="KW-0067">ATP-binding</keyword>
<protein>
    <submittedName>
        <fullName evidence="3">Bacteriocin ABC transporter ATP-binding protein</fullName>
    </submittedName>
</protein>
<dbReference type="GO" id="GO:0005524">
    <property type="term" value="F:ATP binding"/>
    <property type="evidence" value="ECO:0007669"/>
    <property type="project" value="UniProtKB-KW"/>
</dbReference>
<dbReference type="InterPro" id="IPR019895">
    <property type="entry name" value="L_ocin_972_ABC"/>
</dbReference>
<dbReference type="InterPro" id="IPR003439">
    <property type="entry name" value="ABC_transporter-like_ATP-bd"/>
</dbReference>
<dbReference type="RefSeq" id="WP_016116658.1">
    <property type="nucleotide sequence ID" value="NZ_CP189809.1"/>
</dbReference>